<reference evidence="1 2" key="1">
    <citation type="journal article" date="2013" name="PLoS Genet.">
        <title>Distinctive expansion of potential virulence genes in the genome of the oomycete fish pathogen Saprolegnia parasitica.</title>
        <authorList>
            <person name="Jiang R.H."/>
            <person name="de Bruijn I."/>
            <person name="Haas B.J."/>
            <person name="Belmonte R."/>
            <person name="Lobach L."/>
            <person name="Christie J."/>
            <person name="van den Ackerveken G."/>
            <person name="Bottin A."/>
            <person name="Bulone V."/>
            <person name="Diaz-Moreno S.M."/>
            <person name="Dumas B."/>
            <person name="Fan L."/>
            <person name="Gaulin E."/>
            <person name="Govers F."/>
            <person name="Grenville-Briggs L.J."/>
            <person name="Horner N.R."/>
            <person name="Levin J.Z."/>
            <person name="Mammella M."/>
            <person name="Meijer H.J."/>
            <person name="Morris P."/>
            <person name="Nusbaum C."/>
            <person name="Oome S."/>
            <person name="Phillips A.J."/>
            <person name="van Rooyen D."/>
            <person name="Rzeszutek E."/>
            <person name="Saraiva M."/>
            <person name="Secombes C.J."/>
            <person name="Seidl M.F."/>
            <person name="Snel B."/>
            <person name="Stassen J.H."/>
            <person name="Sykes S."/>
            <person name="Tripathy S."/>
            <person name="van den Berg H."/>
            <person name="Vega-Arreguin J.C."/>
            <person name="Wawra S."/>
            <person name="Young S.K."/>
            <person name="Zeng Q."/>
            <person name="Dieguez-Uribeondo J."/>
            <person name="Russ C."/>
            <person name="Tyler B.M."/>
            <person name="van West P."/>
        </authorList>
    </citation>
    <scope>NUCLEOTIDE SEQUENCE [LARGE SCALE GENOMIC DNA]</scope>
    <source>
        <strain evidence="1 2">CBS 223.65</strain>
    </source>
</reference>
<dbReference type="VEuPathDB" id="FungiDB:SPRG_13341"/>
<accession>A0A067C3Z4</accession>
<dbReference type="GeneID" id="24135225"/>
<evidence type="ECO:0000313" key="2">
    <source>
        <dbReference type="Proteomes" id="UP000030745"/>
    </source>
</evidence>
<keyword evidence="2" id="KW-1185">Reference proteome</keyword>
<dbReference type="AlphaFoldDB" id="A0A067C3Z4"/>
<dbReference type="EMBL" id="KK583285">
    <property type="protein sequence ID" value="KDO21532.1"/>
    <property type="molecule type" value="Genomic_DNA"/>
</dbReference>
<dbReference type="RefSeq" id="XP_012207711.1">
    <property type="nucleotide sequence ID" value="XM_012352321.1"/>
</dbReference>
<organism evidence="1 2">
    <name type="scientific">Saprolegnia parasitica (strain CBS 223.65)</name>
    <dbReference type="NCBI Taxonomy" id="695850"/>
    <lineage>
        <taxon>Eukaryota</taxon>
        <taxon>Sar</taxon>
        <taxon>Stramenopiles</taxon>
        <taxon>Oomycota</taxon>
        <taxon>Saprolegniomycetes</taxon>
        <taxon>Saprolegniales</taxon>
        <taxon>Saprolegniaceae</taxon>
        <taxon>Saprolegnia</taxon>
    </lineage>
</organism>
<sequence length="63" mass="6994">MVHETVVQWSGFVRKVHITTIVALLCEDNTYAEAQANNDNICSSLALPRRLPRTLAAELDALN</sequence>
<dbReference type="Proteomes" id="UP000030745">
    <property type="component" value="Unassembled WGS sequence"/>
</dbReference>
<evidence type="ECO:0000313" key="1">
    <source>
        <dbReference type="EMBL" id="KDO21532.1"/>
    </source>
</evidence>
<name>A0A067C3Z4_SAPPC</name>
<protein>
    <submittedName>
        <fullName evidence="1">Uncharacterized protein</fullName>
    </submittedName>
</protein>
<dbReference type="KEGG" id="spar:SPRG_13341"/>
<proteinExistence type="predicted"/>
<gene>
    <name evidence="1" type="ORF">SPRG_13341</name>
</gene>